<evidence type="ECO:0000313" key="4">
    <source>
        <dbReference type="Proteomes" id="UP001173801"/>
    </source>
</evidence>
<keyword evidence="4" id="KW-1185">Reference proteome</keyword>
<accession>A0ABT7HTI9</accession>
<dbReference type="RefSeq" id="WP_284938407.1">
    <property type="nucleotide sequence ID" value="NZ_JANURM010000018.1"/>
</dbReference>
<feature type="region of interest" description="Disordered" evidence="2">
    <location>
        <begin position="1"/>
        <end position="21"/>
    </location>
</feature>
<keyword evidence="1" id="KW-0175">Coiled coil</keyword>
<gene>
    <name evidence="3" type="ORF">NYG85_09990</name>
</gene>
<feature type="coiled-coil region" evidence="1">
    <location>
        <begin position="349"/>
        <end position="376"/>
    </location>
</feature>
<comment type="caution">
    <text evidence="3">The sequence shown here is derived from an EMBL/GenBank/DDBJ whole genome shotgun (WGS) entry which is preliminary data.</text>
</comment>
<proteinExistence type="predicted"/>
<dbReference type="EMBL" id="JANURM010000018">
    <property type="protein sequence ID" value="MDL0089689.1"/>
    <property type="molecule type" value="Genomic_DNA"/>
</dbReference>
<feature type="compositionally biased region" description="Polar residues" evidence="2">
    <location>
        <begin position="1"/>
        <end position="12"/>
    </location>
</feature>
<organism evidence="3 4">
    <name type="scientific">Campylobacter gastrosuis</name>
    <dbReference type="NCBI Taxonomy" id="2974576"/>
    <lineage>
        <taxon>Bacteria</taxon>
        <taxon>Pseudomonadati</taxon>
        <taxon>Campylobacterota</taxon>
        <taxon>Epsilonproteobacteria</taxon>
        <taxon>Campylobacterales</taxon>
        <taxon>Campylobacteraceae</taxon>
        <taxon>Campylobacter</taxon>
    </lineage>
</organism>
<protein>
    <recommendedName>
        <fullName evidence="5">Flagellar hook-length control protein FliK</fullName>
    </recommendedName>
</protein>
<evidence type="ECO:0000256" key="2">
    <source>
        <dbReference type="SAM" id="MobiDB-lite"/>
    </source>
</evidence>
<evidence type="ECO:0000313" key="3">
    <source>
        <dbReference type="EMBL" id="MDL0089689.1"/>
    </source>
</evidence>
<reference evidence="3" key="1">
    <citation type="submission" date="2022-08" db="EMBL/GenBank/DDBJ databases">
        <authorList>
            <person name="Wang H."/>
        </authorList>
    </citation>
    <scope>NUCLEOTIDE SEQUENCE</scope>
    <source>
        <strain evidence="3">PS10</strain>
    </source>
</reference>
<reference evidence="3" key="2">
    <citation type="journal article" date="2023" name="Microorganisms">
        <title>Isolation and Genomic Characteristics of Cat-Borne Campylobacter felis sp. nov. and Sheep-Borne Campylobacter ovis sp. nov.</title>
        <authorList>
            <person name="Wang H."/>
            <person name="Li Y."/>
            <person name="Gu Y."/>
            <person name="Zhou G."/>
            <person name="Chen X."/>
            <person name="Zhang X."/>
            <person name="Shao Z."/>
            <person name="Zhang J."/>
            <person name="Zhang M."/>
        </authorList>
    </citation>
    <scope>NUCLEOTIDE SEQUENCE</scope>
    <source>
        <strain evidence="3">PS10</strain>
    </source>
</reference>
<dbReference type="Proteomes" id="UP001173801">
    <property type="component" value="Unassembled WGS sequence"/>
</dbReference>
<name>A0ABT7HTI9_9BACT</name>
<evidence type="ECO:0000256" key="1">
    <source>
        <dbReference type="SAM" id="Coils"/>
    </source>
</evidence>
<evidence type="ECO:0008006" key="5">
    <source>
        <dbReference type="Google" id="ProtNLM"/>
    </source>
</evidence>
<sequence>MNNIANLQNSINQTGITTQKQPQTTQTTQIFKNQPQTPAQQTAQQAVDSIDKLISKVVDELQSASNINQTSKILQMAKDTKIAPNFTNDIKNLAATIQSDPAFENSPTLKDLVLKLKEFLKPIADLKTAPLNEQIKSSGVLLEANLKEALNTQKIPQSIQKLLTDIKNLSNQNLLNQILTLANDESLDNHSSFVKLNEILTNEAKTAQNTLNNSNIKALFSDTNKLDNIARYLNNTAQKGEISAQNALKQASSLNSFLTNLNEKISNITSEKLNQTQAFSQNIKELKILIKDMQNSLASLNKIGDEAGVVRNFNAILNDPNASLQDKLSSAARRLGVALLVADSHASNAKVNLNEIKSLQKQIKSASNDVAQIALKTQSEMTPTSDIKSTLLSIVKEANTQNLNQTIKDTSLKMISQIELHQIVSSVSGGLQTYLPYVWDGVDEGKVAFKQGKKDRFYAQIELNFKQYGQVSVMVGLSNKRYIDISIATATSEFKELILGQNSELKRAIGELGLVVSNFNLKVLSKHEISQKFKNFDGLQIGFDRRA</sequence>